<dbReference type="PRINTS" id="PR00046">
    <property type="entry name" value="SIGMA70FCT"/>
</dbReference>
<evidence type="ECO:0000256" key="4">
    <source>
        <dbReference type="ARBA" id="ARBA00023163"/>
    </source>
</evidence>
<dbReference type="EMBL" id="DTIN01000007">
    <property type="protein sequence ID" value="HFX12601.1"/>
    <property type="molecule type" value="Genomic_DNA"/>
</dbReference>
<dbReference type="InterPro" id="IPR013324">
    <property type="entry name" value="RNA_pol_sigma_r3/r4-like"/>
</dbReference>
<evidence type="ECO:0000313" key="6">
    <source>
        <dbReference type="EMBL" id="HFX12601.1"/>
    </source>
</evidence>
<dbReference type="InterPro" id="IPR036388">
    <property type="entry name" value="WH-like_DNA-bd_sf"/>
</dbReference>
<keyword evidence="1" id="KW-0805">Transcription regulation</keyword>
<evidence type="ECO:0000259" key="5">
    <source>
        <dbReference type="PROSITE" id="PS00715"/>
    </source>
</evidence>
<dbReference type="AlphaFoldDB" id="A0A7C3RU72"/>
<dbReference type="GO" id="GO:0016987">
    <property type="term" value="F:sigma factor activity"/>
    <property type="evidence" value="ECO:0007669"/>
    <property type="project" value="UniProtKB-KW"/>
</dbReference>
<feature type="domain" description="RNA polymerase sigma-70" evidence="5">
    <location>
        <begin position="111"/>
        <end position="124"/>
    </location>
</feature>
<dbReference type="InterPro" id="IPR014284">
    <property type="entry name" value="RNA_pol_sigma-70_dom"/>
</dbReference>
<dbReference type="InterPro" id="IPR007627">
    <property type="entry name" value="RNA_pol_sigma70_r2"/>
</dbReference>
<dbReference type="SUPFAM" id="SSF88946">
    <property type="entry name" value="Sigma2 domain of RNA polymerase sigma factors"/>
    <property type="match status" value="1"/>
</dbReference>
<dbReference type="PROSITE" id="PS00715">
    <property type="entry name" value="SIGMA70_1"/>
    <property type="match status" value="1"/>
</dbReference>
<dbReference type="SUPFAM" id="SSF88659">
    <property type="entry name" value="Sigma3 and sigma4 domains of RNA polymerase sigma factors"/>
    <property type="match status" value="2"/>
</dbReference>
<evidence type="ECO:0000256" key="2">
    <source>
        <dbReference type="ARBA" id="ARBA00023082"/>
    </source>
</evidence>
<dbReference type="GO" id="GO:0006352">
    <property type="term" value="P:DNA-templated transcription initiation"/>
    <property type="evidence" value="ECO:0007669"/>
    <property type="project" value="InterPro"/>
</dbReference>
<dbReference type="InterPro" id="IPR050239">
    <property type="entry name" value="Sigma-70_RNA_pol_init_factors"/>
</dbReference>
<dbReference type="Pfam" id="PF04545">
    <property type="entry name" value="Sigma70_r4"/>
    <property type="match status" value="1"/>
</dbReference>
<organism evidence="6">
    <name type="scientific">Dictyoglomus thermophilum</name>
    <dbReference type="NCBI Taxonomy" id="14"/>
    <lineage>
        <taxon>Bacteria</taxon>
        <taxon>Pseudomonadati</taxon>
        <taxon>Dictyoglomota</taxon>
        <taxon>Dictyoglomia</taxon>
        <taxon>Dictyoglomales</taxon>
        <taxon>Dictyoglomaceae</taxon>
        <taxon>Dictyoglomus</taxon>
    </lineage>
</organism>
<evidence type="ECO:0000256" key="1">
    <source>
        <dbReference type="ARBA" id="ARBA00023015"/>
    </source>
</evidence>
<dbReference type="PANTHER" id="PTHR30603:SF47">
    <property type="entry name" value="RNA POLYMERASE SIGMA FACTOR SIGD, CHLOROPLASTIC"/>
    <property type="match status" value="1"/>
</dbReference>
<accession>A0A7C3RU72</accession>
<reference evidence="6" key="1">
    <citation type="journal article" date="2020" name="mSystems">
        <title>Genome- and Community-Level Interaction Insights into Carbon Utilization and Element Cycling Functions of Hydrothermarchaeota in Hydrothermal Sediment.</title>
        <authorList>
            <person name="Zhou Z."/>
            <person name="Liu Y."/>
            <person name="Xu W."/>
            <person name="Pan J."/>
            <person name="Luo Z.H."/>
            <person name="Li M."/>
        </authorList>
    </citation>
    <scope>NUCLEOTIDE SEQUENCE [LARGE SCALE GENOMIC DNA]</scope>
    <source>
        <strain evidence="6">SpSt-81</strain>
    </source>
</reference>
<proteinExistence type="predicted"/>
<name>A0A7C3RU72_DICTH</name>
<dbReference type="Gene3D" id="1.10.10.10">
    <property type="entry name" value="Winged helix-like DNA-binding domain superfamily/Winged helix DNA-binding domain"/>
    <property type="match status" value="2"/>
</dbReference>
<comment type="caution">
    <text evidence="6">The sequence shown here is derived from an EMBL/GenBank/DDBJ whole genome shotgun (WGS) entry which is preliminary data.</text>
</comment>
<keyword evidence="2" id="KW-0731">Sigma factor</keyword>
<dbReference type="Gene3D" id="1.10.601.10">
    <property type="entry name" value="RNA Polymerase Primary Sigma Factor"/>
    <property type="match status" value="1"/>
</dbReference>
<protein>
    <submittedName>
        <fullName evidence="6">Sigma-70 family RNA polymerase sigma factor</fullName>
    </submittedName>
</protein>
<evidence type="ECO:0000256" key="3">
    <source>
        <dbReference type="ARBA" id="ARBA00023125"/>
    </source>
</evidence>
<dbReference type="InterPro" id="IPR013325">
    <property type="entry name" value="RNA_pol_sigma_r2"/>
</dbReference>
<dbReference type="PANTHER" id="PTHR30603">
    <property type="entry name" value="RNA POLYMERASE SIGMA FACTOR RPO"/>
    <property type="match status" value="1"/>
</dbReference>
<sequence length="334" mass="39658">MDENDLYLESLLDEINNFLKSKEQEEAQTKPQQVFPKKSKFKLKEHKDDFEEIHFKDPSKYELLSPIQEKELFKRVEQGDKEAKEKLILSNLKLVYSIAKRYKGRGLEFSDLIQEGCIGLINAVEKFDWRKGYKFSTYATWWIKQAITRAIAEKGGTIYVPIHLQEKINYIKRCRKILMEKLNREPTIHELSTYSGYSRDSLKSLMDCNFTTIPYDVQIENLSEEEFESIYPLIDQNEDFTLTIDDILPNNDQNYDLFSQMEITFIKKIIDELLNTLSEREREIIYLRFGFKDGTPKTLEEIGKIFGITRERVRQIEAKIIKKFKHPSKRKYLK</sequence>
<dbReference type="GO" id="GO:0003677">
    <property type="term" value="F:DNA binding"/>
    <property type="evidence" value="ECO:0007669"/>
    <property type="project" value="UniProtKB-KW"/>
</dbReference>
<dbReference type="NCBIfam" id="TIGR02937">
    <property type="entry name" value="sigma70-ECF"/>
    <property type="match status" value="1"/>
</dbReference>
<keyword evidence="3" id="KW-0238">DNA-binding</keyword>
<gene>
    <name evidence="6" type="ORF">ENW00_00340</name>
</gene>
<dbReference type="InterPro" id="IPR007630">
    <property type="entry name" value="RNA_pol_sigma70_r4"/>
</dbReference>
<dbReference type="Pfam" id="PF04542">
    <property type="entry name" value="Sigma70_r2"/>
    <property type="match status" value="1"/>
</dbReference>
<dbReference type="CDD" id="cd06171">
    <property type="entry name" value="Sigma70_r4"/>
    <property type="match status" value="1"/>
</dbReference>
<keyword evidence="4" id="KW-0804">Transcription</keyword>
<dbReference type="InterPro" id="IPR000943">
    <property type="entry name" value="RNA_pol_sigma70"/>
</dbReference>